<keyword evidence="1" id="KW-0472">Membrane</keyword>
<dbReference type="InterPro" id="IPR025671">
    <property type="entry name" value="HXXEE"/>
</dbReference>
<dbReference type="EMBL" id="BAAADD010000011">
    <property type="protein sequence ID" value="GAA0584896.1"/>
    <property type="molecule type" value="Genomic_DNA"/>
</dbReference>
<dbReference type="Proteomes" id="UP001499951">
    <property type="component" value="Unassembled WGS sequence"/>
</dbReference>
<keyword evidence="1" id="KW-0812">Transmembrane</keyword>
<feature type="transmembrane region" description="Helical" evidence="1">
    <location>
        <begin position="139"/>
        <end position="161"/>
    </location>
</feature>
<proteinExistence type="predicted"/>
<comment type="caution">
    <text evidence="2">The sequence shown here is derived from an EMBL/GenBank/DDBJ whole genome shotgun (WGS) entry which is preliminary data.</text>
</comment>
<keyword evidence="3" id="KW-1185">Reference proteome</keyword>
<sequence>MRRYDVTKLGSYDRLAWLFVAVFVLHNFEEGLFLPGFLASAPLIHYPAGPTEFRFALIALTAPSPVLAWLSVRRNRMATIIHCGYALAMALNVFVPHLIGTIALRTYLPGVVTAVALVLPVSLLMLRQAVREARLDLRAFAWAGPLTVLAMAASIPMLFALGRLLLGG</sequence>
<feature type="transmembrane region" description="Helical" evidence="1">
    <location>
        <begin position="53"/>
        <end position="72"/>
    </location>
</feature>
<reference evidence="2 3" key="1">
    <citation type="journal article" date="2019" name="Int. J. Syst. Evol. Microbiol.">
        <title>The Global Catalogue of Microorganisms (GCM) 10K type strain sequencing project: providing services to taxonomists for standard genome sequencing and annotation.</title>
        <authorList>
            <consortium name="The Broad Institute Genomics Platform"/>
            <consortium name="The Broad Institute Genome Sequencing Center for Infectious Disease"/>
            <person name="Wu L."/>
            <person name="Ma J."/>
        </authorList>
    </citation>
    <scope>NUCLEOTIDE SEQUENCE [LARGE SCALE GENOMIC DNA]</scope>
    <source>
        <strain evidence="2 3">JCM 15089</strain>
    </source>
</reference>
<evidence type="ECO:0008006" key="4">
    <source>
        <dbReference type="Google" id="ProtNLM"/>
    </source>
</evidence>
<organism evidence="2 3">
    <name type="scientific">Rhizomicrobium electricum</name>
    <dbReference type="NCBI Taxonomy" id="480070"/>
    <lineage>
        <taxon>Bacteria</taxon>
        <taxon>Pseudomonadati</taxon>
        <taxon>Pseudomonadota</taxon>
        <taxon>Alphaproteobacteria</taxon>
        <taxon>Micropepsales</taxon>
        <taxon>Micropepsaceae</taxon>
        <taxon>Rhizomicrobium</taxon>
    </lineage>
</organism>
<gene>
    <name evidence="2" type="ORF">GCM10008942_37240</name>
</gene>
<feature type="transmembrane region" description="Helical" evidence="1">
    <location>
        <begin position="106"/>
        <end position="127"/>
    </location>
</feature>
<evidence type="ECO:0000313" key="3">
    <source>
        <dbReference type="Proteomes" id="UP001499951"/>
    </source>
</evidence>
<protein>
    <recommendedName>
        <fullName evidence="4">HXXEE domain-containing protein</fullName>
    </recommendedName>
</protein>
<evidence type="ECO:0000313" key="2">
    <source>
        <dbReference type="EMBL" id="GAA0584896.1"/>
    </source>
</evidence>
<feature type="transmembrane region" description="Helical" evidence="1">
    <location>
        <begin position="79"/>
        <end position="100"/>
    </location>
</feature>
<keyword evidence="1" id="KW-1133">Transmembrane helix</keyword>
<accession>A0ABN1F8C2</accession>
<name>A0ABN1F8C2_9PROT</name>
<evidence type="ECO:0000256" key="1">
    <source>
        <dbReference type="SAM" id="Phobius"/>
    </source>
</evidence>
<dbReference type="Pfam" id="PF13787">
    <property type="entry name" value="HXXEE"/>
    <property type="match status" value="1"/>
</dbReference>
<feature type="transmembrane region" description="Helical" evidence="1">
    <location>
        <begin position="12"/>
        <end position="28"/>
    </location>
</feature>